<organism evidence="6 7">
    <name type="scientific">Steinernema hermaphroditum</name>
    <dbReference type="NCBI Taxonomy" id="289476"/>
    <lineage>
        <taxon>Eukaryota</taxon>
        <taxon>Metazoa</taxon>
        <taxon>Ecdysozoa</taxon>
        <taxon>Nematoda</taxon>
        <taxon>Chromadorea</taxon>
        <taxon>Rhabditida</taxon>
        <taxon>Tylenchina</taxon>
        <taxon>Panagrolaimomorpha</taxon>
        <taxon>Strongyloidoidea</taxon>
        <taxon>Steinernematidae</taxon>
        <taxon>Steinernema</taxon>
    </lineage>
</organism>
<evidence type="ECO:0000256" key="3">
    <source>
        <dbReference type="PIRSR" id="PIRSR601461-2"/>
    </source>
</evidence>
<comment type="caution">
    <text evidence="6">The sequence shown here is derived from an EMBL/GenBank/DDBJ whole genome shotgun (WGS) entry which is preliminary data.</text>
</comment>
<dbReference type="Proteomes" id="UP001175271">
    <property type="component" value="Unassembled WGS sequence"/>
</dbReference>
<dbReference type="Pfam" id="PF00026">
    <property type="entry name" value="Asp"/>
    <property type="match status" value="1"/>
</dbReference>
<feature type="chain" id="PRO_5041468425" description="Peptidase A1 domain-containing protein" evidence="4">
    <location>
        <begin position="20"/>
        <end position="408"/>
    </location>
</feature>
<dbReference type="InterPro" id="IPR034164">
    <property type="entry name" value="Pepsin-like_dom"/>
</dbReference>
<gene>
    <name evidence="6" type="ORF">QR680_010990</name>
</gene>
<evidence type="ECO:0000313" key="6">
    <source>
        <dbReference type="EMBL" id="KAK0428756.1"/>
    </source>
</evidence>
<dbReference type="PANTHER" id="PTHR47966:SF45">
    <property type="entry name" value="PEPTIDASE A1 DOMAIN-CONTAINING PROTEIN"/>
    <property type="match status" value="1"/>
</dbReference>
<dbReference type="InterPro" id="IPR001461">
    <property type="entry name" value="Aspartic_peptidase_A1"/>
</dbReference>
<evidence type="ECO:0000313" key="7">
    <source>
        <dbReference type="Proteomes" id="UP001175271"/>
    </source>
</evidence>
<sequence length="408" mass="44898">MKTTMSILLALVLLDVAFCAVHQVHLTRVESGKERMIRKGLFAKYLQQAEESRLVAKGGSVPVNSYDDIEYQGNITVGSQNKIISVYFDTGSATTWVVDERCGKGQFKPDECPDSCYSTPWCRERCEARCCSQCLHMTRFDSSKSTTFKPVSGSFSFTRMGVRVSGIFGTDTLSIGNQNAEKLTIVDTTFGLATRLASVSGQWWSGYGILGLSADSPVIKNIIEQQALDEPVITAYLKNANVEWNGHPGGTFTFGGLDTTNCGPVIDYENFNFNIKNVRSGNYHNNNEYTTTTDTGAGFIGGPVDLVDGLARAAGVEWGTAKWGEEGYFADCSAVFPEIHLTIGDKDYTISKDNYVRPTYNNNQCRLSFKRLDSAGFGPQIVLGTPFIKEYCNVFDYAKQRVGFAKAL</sequence>
<dbReference type="InterPro" id="IPR033121">
    <property type="entry name" value="PEPTIDASE_A1"/>
</dbReference>
<feature type="active site" evidence="2">
    <location>
        <position position="89"/>
    </location>
</feature>
<dbReference type="GO" id="GO:0006508">
    <property type="term" value="P:proteolysis"/>
    <property type="evidence" value="ECO:0007669"/>
    <property type="project" value="InterPro"/>
</dbReference>
<evidence type="ECO:0000256" key="1">
    <source>
        <dbReference type="ARBA" id="ARBA00007447"/>
    </source>
</evidence>
<dbReference type="AlphaFoldDB" id="A0AA39IS55"/>
<protein>
    <recommendedName>
        <fullName evidence="5">Peptidase A1 domain-containing protein</fullName>
    </recommendedName>
</protein>
<proteinExistence type="inferred from homology"/>
<dbReference type="EMBL" id="JAUCMV010000001">
    <property type="protein sequence ID" value="KAK0428756.1"/>
    <property type="molecule type" value="Genomic_DNA"/>
</dbReference>
<dbReference type="SUPFAM" id="SSF50630">
    <property type="entry name" value="Acid proteases"/>
    <property type="match status" value="1"/>
</dbReference>
<dbReference type="PRINTS" id="PR00792">
    <property type="entry name" value="PEPSIN"/>
</dbReference>
<dbReference type="PROSITE" id="PS51767">
    <property type="entry name" value="PEPTIDASE_A1"/>
    <property type="match status" value="1"/>
</dbReference>
<name>A0AA39IS55_9BILA</name>
<keyword evidence="3" id="KW-1015">Disulfide bond</keyword>
<reference evidence="6" key="1">
    <citation type="submission" date="2023-06" db="EMBL/GenBank/DDBJ databases">
        <title>Genomic analysis of the entomopathogenic nematode Steinernema hermaphroditum.</title>
        <authorList>
            <person name="Schwarz E.M."/>
            <person name="Heppert J.K."/>
            <person name="Baniya A."/>
            <person name="Schwartz H.T."/>
            <person name="Tan C.-H."/>
            <person name="Antoshechkin I."/>
            <person name="Sternberg P.W."/>
            <person name="Goodrich-Blair H."/>
            <person name="Dillman A.R."/>
        </authorList>
    </citation>
    <scope>NUCLEOTIDE SEQUENCE</scope>
    <source>
        <strain evidence="6">PS9179</strain>
        <tissue evidence="6">Whole animal</tissue>
    </source>
</reference>
<evidence type="ECO:0000256" key="2">
    <source>
        <dbReference type="PIRSR" id="PIRSR601461-1"/>
    </source>
</evidence>
<dbReference type="CDD" id="cd05471">
    <property type="entry name" value="pepsin_like"/>
    <property type="match status" value="1"/>
</dbReference>
<keyword evidence="4" id="KW-0732">Signal</keyword>
<feature type="domain" description="Peptidase A1" evidence="5">
    <location>
        <begin position="71"/>
        <end position="405"/>
    </location>
</feature>
<dbReference type="GO" id="GO:0004190">
    <property type="term" value="F:aspartic-type endopeptidase activity"/>
    <property type="evidence" value="ECO:0007669"/>
    <property type="project" value="InterPro"/>
</dbReference>
<dbReference type="GO" id="GO:0005764">
    <property type="term" value="C:lysosome"/>
    <property type="evidence" value="ECO:0007669"/>
    <property type="project" value="TreeGrafter"/>
</dbReference>
<accession>A0AA39IS55</accession>
<comment type="similarity">
    <text evidence="1">Belongs to the peptidase A1 family.</text>
</comment>
<dbReference type="PANTHER" id="PTHR47966">
    <property type="entry name" value="BETA-SITE APP-CLEAVING ENZYME, ISOFORM A-RELATED"/>
    <property type="match status" value="1"/>
</dbReference>
<dbReference type="Gene3D" id="2.40.70.10">
    <property type="entry name" value="Acid Proteases"/>
    <property type="match status" value="2"/>
</dbReference>
<keyword evidence="7" id="KW-1185">Reference proteome</keyword>
<feature type="disulfide bond" evidence="3">
    <location>
        <begin position="102"/>
        <end position="134"/>
    </location>
</feature>
<dbReference type="InterPro" id="IPR021109">
    <property type="entry name" value="Peptidase_aspartic_dom_sf"/>
</dbReference>
<evidence type="ECO:0000259" key="5">
    <source>
        <dbReference type="PROSITE" id="PS51767"/>
    </source>
</evidence>
<feature type="active site" evidence="2">
    <location>
        <position position="294"/>
    </location>
</feature>
<evidence type="ECO:0000256" key="4">
    <source>
        <dbReference type="SAM" id="SignalP"/>
    </source>
</evidence>
<feature type="signal peptide" evidence="4">
    <location>
        <begin position="1"/>
        <end position="19"/>
    </location>
</feature>